<proteinExistence type="predicted"/>
<keyword evidence="4" id="KW-1185">Reference proteome</keyword>
<dbReference type="Proteomes" id="UP000070444">
    <property type="component" value="Unassembled WGS sequence"/>
</dbReference>
<accession>A0A137P0Z0</accession>
<protein>
    <submittedName>
        <fullName evidence="3">Uncharacterized protein</fullName>
    </submittedName>
</protein>
<sequence>MLLIQLLGLVGALTAQFNSYKYSETSSYPTDDKYPTDQQYPTDGDKGSYPSYPEPPKQEKFGSDIKNTSNECQSALERVREAIGNESIKDCFPEGSLYFDSAYTGCKPNCIEPLIQINSKVVEGCFTTPADCHHFNSNEGVNRDNYQNSTNTIYHQWQNPKLVKLACQMSTQSQSYCIKELQQSFTKLQNSRETGYPVRSTKRICTSCAKYYVELSDDEVNQFPTSYFGQIESPKKFRDELKELCNSNYNEDEGGYPNSYY</sequence>
<evidence type="ECO:0000256" key="1">
    <source>
        <dbReference type="SAM" id="MobiDB-lite"/>
    </source>
</evidence>
<dbReference type="AlphaFoldDB" id="A0A137P0Z0"/>
<reference evidence="3 4" key="1">
    <citation type="journal article" date="2015" name="Genome Biol. Evol.">
        <title>Phylogenomic analyses indicate that early fungi evolved digesting cell walls of algal ancestors of land plants.</title>
        <authorList>
            <person name="Chang Y."/>
            <person name="Wang S."/>
            <person name="Sekimoto S."/>
            <person name="Aerts A.L."/>
            <person name="Choi C."/>
            <person name="Clum A."/>
            <person name="LaButti K.M."/>
            <person name="Lindquist E.A."/>
            <person name="Yee Ngan C."/>
            <person name="Ohm R.A."/>
            <person name="Salamov A.A."/>
            <person name="Grigoriev I.V."/>
            <person name="Spatafora J.W."/>
            <person name="Berbee M.L."/>
        </authorList>
    </citation>
    <scope>NUCLEOTIDE SEQUENCE [LARGE SCALE GENOMIC DNA]</scope>
    <source>
        <strain evidence="3 4">NRRL 28638</strain>
    </source>
</reference>
<dbReference type="EMBL" id="KQ964571">
    <property type="protein sequence ID" value="KXN68541.1"/>
    <property type="molecule type" value="Genomic_DNA"/>
</dbReference>
<feature type="region of interest" description="Disordered" evidence="1">
    <location>
        <begin position="23"/>
        <end position="64"/>
    </location>
</feature>
<evidence type="ECO:0000313" key="3">
    <source>
        <dbReference type="EMBL" id="KXN68541.1"/>
    </source>
</evidence>
<evidence type="ECO:0000256" key="2">
    <source>
        <dbReference type="SAM" id="SignalP"/>
    </source>
</evidence>
<keyword evidence="2" id="KW-0732">Signal</keyword>
<gene>
    <name evidence="3" type="ORF">CONCODRAFT_86425</name>
</gene>
<feature type="chain" id="PRO_5012746054" evidence="2">
    <location>
        <begin position="16"/>
        <end position="261"/>
    </location>
</feature>
<organism evidence="3 4">
    <name type="scientific">Conidiobolus coronatus (strain ATCC 28846 / CBS 209.66 / NRRL 28638)</name>
    <name type="common">Delacroixia coronata</name>
    <dbReference type="NCBI Taxonomy" id="796925"/>
    <lineage>
        <taxon>Eukaryota</taxon>
        <taxon>Fungi</taxon>
        <taxon>Fungi incertae sedis</taxon>
        <taxon>Zoopagomycota</taxon>
        <taxon>Entomophthoromycotina</taxon>
        <taxon>Entomophthoromycetes</taxon>
        <taxon>Entomophthorales</taxon>
        <taxon>Ancylistaceae</taxon>
        <taxon>Conidiobolus</taxon>
    </lineage>
</organism>
<evidence type="ECO:0000313" key="4">
    <source>
        <dbReference type="Proteomes" id="UP000070444"/>
    </source>
</evidence>
<feature type="signal peptide" evidence="2">
    <location>
        <begin position="1"/>
        <end position="15"/>
    </location>
</feature>
<name>A0A137P0Z0_CONC2</name>